<evidence type="ECO:0000256" key="3">
    <source>
        <dbReference type="SAM" id="Phobius"/>
    </source>
</evidence>
<dbReference type="SUPFAM" id="SSF53756">
    <property type="entry name" value="UDP-Glycosyltransferase/glycogen phosphorylase"/>
    <property type="match status" value="1"/>
</dbReference>
<protein>
    <submittedName>
        <fullName evidence="5">Uncharacterized protein</fullName>
    </submittedName>
</protein>
<evidence type="ECO:0000256" key="4">
    <source>
        <dbReference type="SAM" id="SignalP"/>
    </source>
</evidence>
<feature type="transmembrane region" description="Helical" evidence="3">
    <location>
        <begin position="518"/>
        <end position="536"/>
    </location>
</feature>
<reference evidence="5" key="1">
    <citation type="submission" date="2020-12" db="EMBL/GenBank/DDBJ databases">
        <title>Metabolic potential, ecology and presence of endohyphal bacteria is reflected in genomic diversity of Mucoromycotina.</title>
        <authorList>
            <person name="Muszewska A."/>
            <person name="Okrasinska A."/>
            <person name="Steczkiewicz K."/>
            <person name="Drgas O."/>
            <person name="Orlowska M."/>
            <person name="Perlinska-Lenart U."/>
            <person name="Aleksandrzak-Piekarczyk T."/>
            <person name="Szatraj K."/>
            <person name="Zielenkiewicz U."/>
            <person name="Pilsyk S."/>
            <person name="Malc E."/>
            <person name="Mieczkowski P."/>
            <person name="Kruszewska J.S."/>
            <person name="Biernat P."/>
            <person name="Pawlowska J."/>
        </authorList>
    </citation>
    <scope>NUCLEOTIDE SEQUENCE</scope>
    <source>
        <strain evidence="5">WA0000051536</strain>
    </source>
</reference>
<evidence type="ECO:0000313" key="5">
    <source>
        <dbReference type="EMBL" id="KAG2177686.1"/>
    </source>
</evidence>
<organism evidence="5 6">
    <name type="scientific">Umbelopsis vinacea</name>
    <dbReference type="NCBI Taxonomy" id="44442"/>
    <lineage>
        <taxon>Eukaryota</taxon>
        <taxon>Fungi</taxon>
        <taxon>Fungi incertae sedis</taxon>
        <taxon>Mucoromycota</taxon>
        <taxon>Mucoromycotina</taxon>
        <taxon>Umbelopsidomycetes</taxon>
        <taxon>Umbelopsidales</taxon>
        <taxon>Umbelopsidaceae</taxon>
        <taxon>Umbelopsis</taxon>
    </lineage>
</organism>
<sequence length="555" mass="62157">MKLLAVCLGALVSQVICSSAATKVLLRKPSFWSAKNIFISVMIPDISSHTTWVLEIGNELASRGHNVTFLCTTGSEKYLRDYPSINLLTMGESPLVINRTHAAELQANFKDTLSFPKWFLRTVNSNLRSEFKQYSDYIAKYKPDIFLCDDFADSCMRAAEEHKIPFIATSTTARGPLKVKPDTDAPFINDLLLGEPTTEYLSIWTRFINRYIKENVIYRMAWSIMNENTPVRKELGLKSAKYVYSRKMDDSVKLINNFFGLEPARPLGPLVRFIGPIMPSSYPALDGATSAFLESHQKLAYISFGHHAAPEVLDITKVLIALFDSVESGVLDGFMWASVSLPAFPKHVVSSSGMVYNVTDMIQNGVKYEHYRFTKWAAQFAILTHPSTELFLTHGGANSIFESLYSGTKMLVHPFFTDQPQNARMLQLSGAALTYNRQTIKAKEIADLLRRIVEDDDHTFQKGVNRLSAIVQLRAADAVRNGAAAVEEVLFASDEDDLPHLYEASRNMNYLKANNIDISLLLVAVVGGIMASIYMITKQLISYLMTCSDTKIKLE</sequence>
<dbReference type="AlphaFoldDB" id="A0A8H7PPG2"/>
<keyword evidence="2" id="KW-0808">Transferase</keyword>
<dbReference type="InterPro" id="IPR002213">
    <property type="entry name" value="UDP_glucos_trans"/>
</dbReference>
<keyword evidence="1" id="KW-0328">Glycosyltransferase</keyword>
<dbReference type="Pfam" id="PF00201">
    <property type="entry name" value="UDPGT"/>
    <property type="match status" value="1"/>
</dbReference>
<keyword evidence="3" id="KW-1133">Transmembrane helix</keyword>
<keyword evidence="6" id="KW-1185">Reference proteome</keyword>
<evidence type="ECO:0000256" key="2">
    <source>
        <dbReference type="ARBA" id="ARBA00022679"/>
    </source>
</evidence>
<name>A0A8H7PPG2_9FUNG</name>
<dbReference type="PANTHER" id="PTHR48043:SF145">
    <property type="entry name" value="FI06409P-RELATED"/>
    <property type="match status" value="1"/>
</dbReference>
<dbReference type="OrthoDB" id="5835829at2759"/>
<accession>A0A8H7PPG2</accession>
<dbReference type="Proteomes" id="UP000612746">
    <property type="component" value="Unassembled WGS sequence"/>
</dbReference>
<proteinExistence type="predicted"/>
<dbReference type="PANTHER" id="PTHR48043">
    <property type="entry name" value="EG:EG0003.4 PROTEIN-RELATED"/>
    <property type="match status" value="1"/>
</dbReference>
<dbReference type="CDD" id="cd03784">
    <property type="entry name" value="GT1_Gtf-like"/>
    <property type="match status" value="1"/>
</dbReference>
<evidence type="ECO:0000256" key="1">
    <source>
        <dbReference type="ARBA" id="ARBA00022676"/>
    </source>
</evidence>
<dbReference type="GO" id="GO:0008194">
    <property type="term" value="F:UDP-glycosyltransferase activity"/>
    <property type="evidence" value="ECO:0007669"/>
    <property type="project" value="InterPro"/>
</dbReference>
<evidence type="ECO:0000313" key="6">
    <source>
        <dbReference type="Proteomes" id="UP000612746"/>
    </source>
</evidence>
<dbReference type="Gene3D" id="3.40.50.2000">
    <property type="entry name" value="Glycogen Phosphorylase B"/>
    <property type="match status" value="2"/>
</dbReference>
<keyword evidence="4" id="KW-0732">Signal</keyword>
<feature type="chain" id="PRO_5034749042" evidence="4">
    <location>
        <begin position="18"/>
        <end position="555"/>
    </location>
</feature>
<dbReference type="InterPro" id="IPR050271">
    <property type="entry name" value="UDP-glycosyltransferase"/>
</dbReference>
<feature type="signal peptide" evidence="4">
    <location>
        <begin position="1"/>
        <end position="17"/>
    </location>
</feature>
<keyword evidence="3" id="KW-0812">Transmembrane</keyword>
<keyword evidence="3" id="KW-0472">Membrane</keyword>
<gene>
    <name evidence="5" type="ORF">INT44_008200</name>
</gene>
<comment type="caution">
    <text evidence="5">The sequence shown here is derived from an EMBL/GenBank/DDBJ whole genome shotgun (WGS) entry which is preliminary data.</text>
</comment>
<dbReference type="EMBL" id="JAEPRA010000012">
    <property type="protein sequence ID" value="KAG2177686.1"/>
    <property type="molecule type" value="Genomic_DNA"/>
</dbReference>